<sequence>MSSPSSPRSTKPRMLDRWSFLLSQLFQSSDSSSQINPIRLLFRVLSLVLFFGIWQFLCAIKFQFFINFAFLPSPVEVLSATLKFFSNNPMVHIQASVLRVLLGYAIAVVLGISLGIVIGWFQKIEDLVFLPLEILRPIPAVAWIPLAILMFPDAESGMVYITFIGAFFPILISTIKGVEGTDLLLLRVGQCLGARQWHVFKDIVIPGAMPSIASGLVIGMGNSWFCLVTAEILAGRFGIGYLTWESYVTSNYPPIVMGMLLIGLMGSLSSYAVDRLTHVLMPWRVTKKGNAN</sequence>
<dbReference type="InterPro" id="IPR035906">
    <property type="entry name" value="MetI-like_sf"/>
</dbReference>
<name>A0AA96WNW5_LEPBY</name>
<feature type="domain" description="ABC transmembrane type-1" evidence="8">
    <location>
        <begin position="93"/>
        <end position="273"/>
    </location>
</feature>
<reference evidence="9" key="1">
    <citation type="journal article" date="2023" name="Plants (Basel)">
        <title>Genomic Analysis of Leptolyngbya boryana CZ1 Reveals Efficient Carbon Fixation Modules.</title>
        <authorList>
            <person name="Bai X."/>
            <person name="Wang H."/>
            <person name="Cheng W."/>
            <person name="Wang J."/>
            <person name="Ma M."/>
            <person name="Hu H."/>
            <person name="Song Z."/>
            <person name="Ma H."/>
            <person name="Fan Y."/>
            <person name="Du C."/>
            <person name="Xu J."/>
        </authorList>
    </citation>
    <scope>NUCLEOTIDE SEQUENCE</scope>
    <source>
        <strain evidence="9">CZ1</strain>
    </source>
</reference>
<organism evidence="9">
    <name type="scientific">Leptolyngbya boryana CZ1</name>
    <dbReference type="NCBI Taxonomy" id="3060204"/>
    <lineage>
        <taxon>Bacteria</taxon>
        <taxon>Bacillati</taxon>
        <taxon>Cyanobacteriota</taxon>
        <taxon>Cyanophyceae</taxon>
        <taxon>Leptolyngbyales</taxon>
        <taxon>Leptolyngbyaceae</taxon>
        <taxon>Leptolyngbya group</taxon>
        <taxon>Leptolyngbya</taxon>
    </lineage>
</organism>
<feature type="transmembrane region" description="Helical" evidence="7">
    <location>
        <begin position="255"/>
        <end position="273"/>
    </location>
</feature>
<evidence type="ECO:0000256" key="7">
    <source>
        <dbReference type="RuleBase" id="RU363032"/>
    </source>
</evidence>
<dbReference type="EMBL" id="CP130144">
    <property type="protein sequence ID" value="WNZ43431.1"/>
    <property type="molecule type" value="Genomic_DNA"/>
</dbReference>
<evidence type="ECO:0000259" key="8">
    <source>
        <dbReference type="PROSITE" id="PS50928"/>
    </source>
</evidence>
<dbReference type="PANTHER" id="PTHR30151">
    <property type="entry name" value="ALKANE SULFONATE ABC TRANSPORTER-RELATED, MEMBRANE SUBUNIT"/>
    <property type="match status" value="1"/>
</dbReference>
<dbReference type="GO" id="GO:0005886">
    <property type="term" value="C:plasma membrane"/>
    <property type="evidence" value="ECO:0007669"/>
    <property type="project" value="UniProtKB-SubCell"/>
</dbReference>
<proteinExistence type="inferred from homology"/>
<keyword evidence="2 7" id="KW-0813">Transport</keyword>
<evidence type="ECO:0000256" key="1">
    <source>
        <dbReference type="ARBA" id="ARBA00004651"/>
    </source>
</evidence>
<dbReference type="GO" id="GO:0055085">
    <property type="term" value="P:transmembrane transport"/>
    <property type="evidence" value="ECO:0007669"/>
    <property type="project" value="InterPro"/>
</dbReference>
<dbReference type="CDD" id="cd06261">
    <property type="entry name" value="TM_PBP2"/>
    <property type="match status" value="1"/>
</dbReference>
<feature type="transmembrane region" description="Helical" evidence="7">
    <location>
        <begin position="97"/>
        <end position="121"/>
    </location>
</feature>
<evidence type="ECO:0000256" key="6">
    <source>
        <dbReference type="ARBA" id="ARBA00023136"/>
    </source>
</evidence>
<comment type="subcellular location">
    <subcellularLocation>
        <location evidence="1 7">Cell membrane</location>
        <topology evidence="1 7">Multi-pass membrane protein</topology>
    </subcellularLocation>
</comment>
<evidence type="ECO:0000256" key="2">
    <source>
        <dbReference type="ARBA" id="ARBA00022448"/>
    </source>
</evidence>
<dbReference type="PROSITE" id="PS50928">
    <property type="entry name" value="ABC_TM1"/>
    <property type="match status" value="1"/>
</dbReference>
<gene>
    <name evidence="9" type="ORF">Q2T42_16420</name>
</gene>
<dbReference type="Gene3D" id="1.10.3720.10">
    <property type="entry name" value="MetI-like"/>
    <property type="match status" value="1"/>
</dbReference>
<dbReference type="Pfam" id="PF00528">
    <property type="entry name" value="BPD_transp_1"/>
    <property type="match status" value="1"/>
</dbReference>
<dbReference type="AlphaFoldDB" id="A0AA96WNW5"/>
<dbReference type="RefSeq" id="WP_316425739.1">
    <property type="nucleotide sequence ID" value="NZ_CP130144.1"/>
</dbReference>
<keyword evidence="6 7" id="KW-0472">Membrane</keyword>
<feature type="transmembrane region" description="Helical" evidence="7">
    <location>
        <begin position="41"/>
        <end position="57"/>
    </location>
</feature>
<feature type="transmembrane region" description="Helical" evidence="7">
    <location>
        <begin position="157"/>
        <end position="178"/>
    </location>
</feature>
<feature type="transmembrane region" description="Helical" evidence="7">
    <location>
        <begin position="133"/>
        <end position="151"/>
    </location>
</feature>
<dbReference type="SUPFAM" id="SSF161098">
    <property type="entry name" value="MetI-like"/>
    <property type="match status" value="1"/>
</dbReference>
<accession>A0AA96WNW5</accession>
<dbReference type="InterPro" id="IPR000515">
    <property type="entry name" value="MetI-like"/>
</dbReference>
<evidence type="ECO:0000256" key="4">
    <source>
        <dbReference type="ARBA" id="ARBA00022692"/>
    </source>
</evidence>
<keyword evidence="3" id="KW-1003">Cell membrane</keyword>
<comment type="similarity">
    <text evidence="7">Belongs to the binding-protein-dependent transport system permease family.</text>
</comment>
<evidence type="ECO:0000313" key="9">
    <source>
        <dbReference type="EMBL" id="WNZ43431.1"/>
    </source>
</evidence>
<evidence type="ECO:0000256" key="3">
    <source>
        <dbReference type="ARBA" id="ARBA00022475"/>
    </source>
</evidence>
<protein>
    <submittedName>
        <fullName evidence="9">ABC transporter permease</fullName>
    </submittedName>
</protein>
<keyword evidence="5 7" id="KW-1133">Transmembrane helix</keyword>
<dbReference type="PANTHER" id="PTHR30151:SF0">
    <property type="entry name" value="ABC TRANSPORTER PERMEASE PROTEIN MJ0413-RELATED"/>
    <property type="match status" value="1"/>
</dbReference>
<reference evidence="9" key="2">
    <citation type="submission" date="2023-07" db="EMBL/GenBank/DDBJ databases">
        <authorList>
            <person name="Bai X.-H."/>
            <person name="Wang H.-H."/>
            <person name="Wang J."/>
            <person name="Ma M.-Y."/>
            <person name="Hu H.-H."/>
            <person name="Song Z.-L."/>
            <person name="Ma H.-G."/>
            <person name="Fan Y."/>
            <person name="Du C.-Y."/>
            <person name="Xu J.-C."/>
        </authorList>
    </citation>
    <scope>NUCLEOTIDE SEQUENCE</scope>
    <source>
        <strain evidence="9">CZ1</strain>
    </source>
</reference>
<keyword evidence="4 7" id="KW-0812">Transmembrane</keyword>
<evidence type="ECO:0000256" key="5">
    <source>
        <dbReference type="ARBA" id="ARBA00022989"/>
    </source>
</evidence>